<dbReference type="PANTHER" id="PTHR43233:SF1">
    <property type="entry name" value="FAMILY N-ACETYLTRANSFERASE, PUTATIVE (AFU_ORTHOLOGUE AFUA_6G03350)-RELATED"/>
    <property type="match status" value="1"/>
</dbReference>
<dbReference type="OrthoDB" id="3216107at2"/>
<reference evidence="3" key="1">
    <citation type="submission" date="2017-06" db="EMBL/GenBank/DDBJ databases">
        <authorList>
            <person name="Varghese N."/>
            <person name="Submissions S."/>
        </authorList>
    </citation>
    <scope>NUCLEOTIDE SEQUENCE [LARGE SCALE GENOMIC DNA]</scope>
    <source>
        <strain evidence="3">ANC 5114</strain>
    </source>
</reference>
<dbReference type="InterPro" id="IPR016181">
    <property type="entry name" value="Acyl_CoA_acyltransferase"/>
</dbReference>
<name>A0A217EDC0_9GAMM</name>
<dbReference type="AlphaFoldDB" id="A0A217EDC0"/>
<dbReference type="InterPro" id="IPR000182">
    <property type="entry name" value="GNAT_dom"/>
</dbReference>
<dbReference type="Gene3D" id="3.40.630.30">
    <property type="match status" value="1"/>
</dbReference>
<keyword evidence="3" id="KW-1185">Reference proteome</keyword>
<gene>
    <name evidence="2" type="ORF">SAMN05444584_0186</name>
</gene>
<keyword evidence="2" id="KW-0808">Transferase</keyword>
<dbReference type="PANTHER" id="PTHR43233">
    <property type="entry name" value="FAMILY N-ACETYLTRANSFERASE, PUTATIVE (AFU_ORTHOLOGUE AFUA_6G03350)-RELATED"/>
    <property type="match status" value="1"/>
</dbReference>
<feature type="domain" description="N-acetyltransferase" evidence="1">
    <location>
        <begin position="1"/>
        <end position="137"/>
    </location>
</feature>
<dbReference type="PROSITE" id="PS51186">
    <property type="entry name" value="GNAT"/>
    <property type="match status" value="1"/>
</dbReference>
<dbReference type="EMBL" id="FZLN01000001">
    <property type="protein sequence ID" value="SNQ28272.1"/>
    <property type="molecule type" value="Genomic_DNA"/>
</dbReference>
<dbReference type="SUPFAM" id="SSF55729">
    <property type="entry name" value="Acyl-CoA N-acyltransferases (Nat)"/>
    <property type="match status" value="1"/>
</dbReference>
<dbReference type="RefSeq" id="WP_088822276.1">
    <property type="nucleotide sequence ID" value="NZ_FZLN01000001.1"/>
</dbReference>
<evidence type="ECO:0000313" key="2">
    <source>
        <dbReference type="EMBL" id="SNQ28272.1"/>
    </source>
</evidence>
<dbReference type="GO" id="GO:0016747">
    <property type="term" value="F:acyltransferase activity, transferring groups other than amino-acyl groups"/>
    <property type="evidence" value="ECO:0007669"/>
    <property type="project" value="InterPro"/>
</dbReference>
<sequence length="143" mass="16260">MDLSTLHVTHDIHDLDLDVIHGFLASAYWSVDIPKETVWQAIQHSLCTGLFLNGQQIGFARAITDYATFAYIADVFILAPYRGQGLSKPLLSALFDQLDRLNLRRVLLMTSDAQGVYRQFGFSELSHPDHAMEKFNPTVYRQM</sequence>
<proteinExistence type="predicted"/>
<dbReference type="Pfam" id="PF00583">
    <property type="entry name" value="Acetyltransf_1"/>
    <property type="match status" value="1"/>
</dbReference>
<dbReference type="Proteomes" id="UP000243463">
    <property type="component" value="Unassembled WGS sequence"/>
</dbReference>
<dbReference type="CDD" id="cd04301">
    <property type="entry name" value="NAT_SF"/>
    <property type="match status" value="1"/>
</dbReference>
<evidence type="ECO:0000259" key="1">
    <source>
        <dbReference type="PROSITE" id="PS51186"/>
    </source>
</evidence>
<dbReference type="InterPro" id="IPR053144">
    <property type="entry name" value="Acetyltransferase_Butenolide"/>
</dbReference>
<protein>
    <submittedName>
        <fullName evidence="2">Acetyltransferase (GNAT) family protein</fullName>
    </submittedName>
</protein>
<evidence type="ECO:0000313" key="3">
    <source>
        <dbReference type="Proteomes" id="UP000243463"/>
    </source>
</evidence>
<organism evidence="2 3">
    <name type="scientific">Acinetobacter apis</name>
    <dbReference type="NCBI Taxonomy" id="1229165"/>
    <lineage>
        <taxon>Bacteria</taxon>
        <taxon>Pseudomonadati</taxon>
        <taxon>Pseudomonadota</taxon>
        <taxon>Gammaproteobacteria</taxon>
        <taxon>Moraxellales</taxon>
        <taxon>Moraxellaceae</taxon>
        <taxon>Acinetobacter</taxon>
    </lineage>
</organism>
<accession>A0A217EDC0</accession>